<evidence type="ECO:0000259" key="3">
    <source>
        <dbReference type="PROSITE" id="PS50866"/>
    </source>
</evidence>
<evidence type="ECO:0000313" key="4">
    <source>
        <dbReference type="EMBL" id="GMH59804.1"/>
    </source>
</evidence>
<keyword evidence="1" id="KW-0812">Transmembrane</keyword>
<protein>
    <recommendedName>
        <fullName evidence="3">GOLD domain-containing protein</fullName>
    </recommendedName>
</protein>
<gene>
    <name evidence="4" type="ORF">TrRE_jg1444</name>
</gene>
<feature type="non-terminal residue" evidence="4">
    <location>
        <position position="203"/>
    </location>
</feature>
<accession>A0A9W6ZSC8</accession>
<comment type="similarity">
    <text evidence="1">Belongs to the EMP24/GP25L family.</text>
</comment>
<dbReference type="Proteomes" id="UP001165082">
    <property type="component" value="Unassembled WGS sequence"/>
</dbReference>
<comment type="caution">
    <text evidence="4">The sequence shown here is derived from an EMBL/GenBank/DDBJ whole genome shotgun (WGS) entry which is preliminary data.</text>
</comment>
<evidence type="ECO:0000256" key="2">
    <source>
        <dbReference type="SAM" id="MobiDB-lite"/>
    </source>
</evidence>
<keyword evidence="1" id="KW-0472">Membrane</keyword>
<dbReference type="EMBL" id="BRXZ01003680">
    <property type="protein sequence ID" value="GMH59804.1"/>
    <property type="molecule type" value="Genomic_DNA"/>
</dbReference>
<feature type="region of interest" description="Disordered" evidence="2">
    <location>
        <begin position="14"/>
        <end position="35"/>
    </location>
</feature>
<evidence type="ECO:0000313" key="5">
    <source>
        <dbReference type="Proteomes" id="UP001165082"/>
    </source>
</evidence>
<dbReference type="InterPro" id="IPR036598">
    <property type="entry name" value="GOLD_dom_sf"/>
</dbReference>
<reference evidence="4" key="1">
    <citation type="submission" date="2022-07" db="EMBL/GenBank/DDBJ databases">
        <title>Genome analysis of Parmales, a sister group of diatoms, reveals the evolutionary specialization of diatoms from phago-mixotrophs to photoautotrophs.</title>
        <authorList>
            <person name="Ban H."/>
            <person name="Sato S."/>
            <person name="Yoshikawa S."/>
            <person name="Kazumasa Y."/>
            <person name="Nakamura Y."/>
            <person name="Ichinomiya M."/>
            <person name="Saitoh K."/>
            <person name="Sato N."/>
            <person name="Blanc-Mathieu R."/>
            <person name="Endo H."/>
            <person name="Kuwata A."/>
            <person name="Ogata H."/>
        </authorList>
    </citation>
    <scope>NUCLEOTIDE SEQUENCE</scope>
</reference>
<feature type="compositionally biased region" description="Polar residues" evidence="2">
    <location>
        <begin position="21"/>
        <end position="34"/>
    </location>
</feature>
<dbReference type="SUPFAM" id="SSF101576">
    <property type="entry name" value="Supernatant protein factor (SPF), C-terminal domain"/>
    <property type="match status" value="1"/>
</dbReference>
<dbReference type="GO" id="GO:0016020">
    <property type="term" value="C:membrane"/>
    <property type="evidence" value="ECO:0007669"/>
    <property type="project" value="UniProtKB-SubCell"/>
</dbReference>
<dbReference type="Pfam" id="PF01105">
    <property type="entry name" value="EMP24_GP25L"/>
    <property type="match status" value="1"/>
</dbReference>
<dbReference type="AlphaFoldDB" id="A0A9W6ZSC8"/>
<evidence type="ECO:0000256" key="1">
    <source>
        <dbReference type="RuleBase" id="RU003827"/>
    </source>
</evidence>
<dbReference type="PROSITE" id="PS50866">
    <property type="entry name" value="GOLD"/>
    <property type="match status" value="1"/>
</dbReference>
<name>A0A9W6ZSC8_9STRA</name>
<comment type="subcellular location">
    <subcellularLocation>
        <location evidence="1">Membrane</location>
        <topology evidence="1">Single-pass type I membrane protein</topology>
    </subcellularLocation>
</comment>
<feature type="domain" description="GOLD" evidence="3">
    <location>
        <begin position="1"/>
        <end position="125"/>
    </location>
</feature>
<keyword evidence="5" id="KW-1185">Reference proteome</keyword>
<sequence>AFIKSGRGLSGRVKLDGPIPLSTTSDENADSPGSQDYIRLLRDGESLLPVGSTAKDPPALPSYKVHLNTQVNMLSIANAESPSSSDSDDVFRHTVRSAPPGVYRLCFYNDVSKWSSKAVDLDLLTGVLGASNHVPPLPQHDPTLVSPSSAVGGDVDESLKLLKMIKTQLRNIDERQSHAKHRLDIHIGTNRESHGRLTVGSIL</sequence>
<feature type="non-terminal residue" evidence="4">
    <location>
        <position position="1"/>
    </location>
</feature>
<proteinExistence type="inferred from homology"/>
<dbReference type="InterPro" id="IPR009038">
    <property type="entry name" value="GOLD_dom"/>
</dbReference>
<organism evidence="4 5">
    <name type="scientific">Triparma retinervis</name>
    <dbReference type="NCBI Taxonomy" id="2557542"/>
    <lineage>
        <taxon>Eukaryota</taxon>
        <taxon>Sar</taxon>
        <taxon>Stramenopiles</taxon>
        <taxon>Ochrophyta</taxon>
        <taxon>Bolidophyceae</taxon>
        <taxon>Parmales</taxon>
        <taxon>Triparmaceae</taxon>
        <taxon>Triparma</taxon>
    </lineage>
</organism>